<comment type="caution">
    <text evidence="12">The sequence shown here is derived from an EMBL/GenBank/DDBJ whole genome shotgun (WGS) entry which is preliminary data.</text>
</comment>
<keyword evidence="5" id="KW-0010">Activator</keyword>
<dbReference type="GO" id="GO:0005634">
    <property type="term" value="C:nucleus"/>
    <property type="evidence" value="ECO:0007669"/>
    <property type="project" value="UniProtKB-SubCell"/>
</dbReference>
<feature type="domain" description="AP2/ERF" evidence="11">
    <location>
        <begin position="112"/>
        <end position="169"/>
    </location>
</feature>
<comment type="similarity">
    <text evidence="8">Belongs to the AP2/ERF transcription factor family. ERF subfamily.</text>
</comment>
<evidence type="ECO:0000256" key="6">
    <source>
        <dbReference type="ARBA" id="ARBA00023163"/>
    </source>
</evidence>
<evidence type="ECO:0000256" key="1">
    <source>
        <dbReference type="ARBA" id="ARBA00004123"/>
    </source>
</evidence>
<dbReference type="InterPro" id="IPR050913">
    <property type="entry name" value="AP2/ERF_ERF"/>
</dbReference>
<name>A0A6A3ARQ4_HIBSY</name>
<keyword evidence="2" id="KW-0936">Ethylene signaling pathway</keyword>
<keyword evidence="3" id="KW-0805">Transcription regulation</keyword>
<proteinExistence type="inferred from homology"/>
<feature type="region of interest" description="Disordered" evidence="10">
    <location>
        <begin position="77"/>
        <end position="96"/>
    </location>
</feature>
<dbReference type="Pfam" id="PF00847">
    <property type="entry name" value="AP2"/>
    <property type="match status" value="1"/>
</dbReference>
<evidence type="ECO:0000256" key="9">
    <source>
        <dbReference type="ARBA" id="ARBA00037379"/>
    </source>
</evidence>
<dbReference type="CDD" id="cd00018">
    <property type="entry name" value="AP2"/>
    <property type="match status" value="1"/>
</dbReference>
<accession>A0A6A3ARQ4</accession>
<keyword evidence="6" id="KW-0804">Transcription</keyword>
<dbReference type="AlphaFoldDB" id="A0A6A3ARQ4"/>
<dbReference type="InterPro" id="IPR016177">
    <property type="entry name" value="DNA-bd_dom_sf"/>
</dbReference>
<dbReference type="GO" id="GO:0009873">
    <property type="term" value="P:ethylene-activated signaling pathway"/>
    <property type="evidence" value="ECO:0007669"/>
    <property type="project" value="UniProtKB-KW"/>
</dbReference>
<evidence type="ECO:0000256" key="10">
    <source>
        <dbReference type="SAM" id="MobiDB-lite"/>
    </source>
</evidence>
<evidence type="ECO:0000256" key="4">
    <source>
        <dbReference type="ARBA" id="ARBA00023125"/>
    </source>
</evidence>
<evidence type="ECO:0000256" key="5">
    <source>
        <dbReference type="ARBA" id="ARBA00023159"/>
    </source>
</evidence>
<comment type="subcellular location">
    <subcellularLocation>
        <location evidence="1">Nucleus</location>
    </subcellularLocation>
</comment>
<dbReference type="InterPro" id="IPR001471">
    <property type="entry name" value="AP2/ERF_dom"/>
</dbReference>
<evidence type="ECO:0000256" key="2">
    <source>
        <dbReference type="ARBA" id="ARBA00022745"/>
    </source>
</evidence>
<dbReference type="Proteomes" id="UP000436088">
    <property type="component" value="Unassembled WGS sequence"/>
</dbReference>
<gene>
    <name evidence="12" type="ORF">F3Y22_tig00110384pilonHSYRG00640</name>
</gene>
<dbReference type="PANTHER" id="PTHR31194">
    <property type="entry name" value="SHN SHINE , DNA BINDING / TRANSCRIPTION FACTOR"/>
    <property type="match status" value="1"/>
</dbReference>
<evidence type="ECO:0000256" key="3">
    <source>
        <dbReference type="ARBA" id="ARBA00023015"/>
    </source>
</evidence>
<dbReference type="PRINTS" id="PR00367">
    <property type="entry name" value="ETHRSPELEMNT"/>
</dbReference>
<dbReference type="SMART" id="SM00380">
    <property type="entry name" value="AP2"/>
    <property type="match status" value="1"/>
</dbReference>
<evidence type="ECO:0000313" key="13">
    <source>
        <dbReference type="Proteomes" id="UP000436088"/>
    </source>
</evidence>
<evidence type="ECO:0000256" key="8">
    <source>
        <dbReference type="ARBA" id="ARBA00024343"/>
    </source>
</evidence>
<comment type="function">
    <text evidence="9">Probably acts as a transcriptional activator. Binds to the GCC-box pathogenesis-related promoter element. May be involved in the regulation of gene expression by stress factors and by components of stress signal transduction pathways.</text>
</comment>
<evidence type="ECO:0000256" key="7">
    <source>
        <dbReference type="ARBA" id="ARBA00023242"/>
    </source>
</evidence>
<dbReference type="GO" id="GO:0003677">
    <property type="term" value="F:DNA binding"/>
    <property type="evidence" value="ECO:0007669"/>
    <property type="project" value="UniProtKB-KW"/>
</dbReference>
<dbReference type="PIRSF" id="PIRSF038123">
    <property type="entry name" value="PTI6"/>
    <property type="match status" value="1"/>
</dbReference>
<dbReference type="PANTHER" id="PTHR31194:SF62">
    <property type="entry name" value="ETHYLENE-RESPONSIVE TRANSCRIPTION FACTOR ERF118"/>
    <property type="match status" value="1"/>
</dbReference>
<sequence>MKRRKICKKSKKTESIMTEEAQMTRKVRVIFHDPYATDSSSSEDETVPTRAPRGRRFVREIRVPVLVLSTVVKPLESETSSQDSNTKSPISRKRVLSKTLGDNKSPLLKAKKPVGVRQRKWGKWAAEIRHPLKKTRIWLGTYDTLEEAAKAYNAKKLEFVALAVAAAAAALSEKTNDLSCSAAASMESESLLSHTSPSVQEADTSASVLVSKNNNDDCIDANTEVFNANFDDIPIPDLGFINDPLLPGSVGQELNIDDDGGDYLFVNDFGMMLEDYCSIEDLSICVVGTDEPSELPDCDFGTDFLFDEVSAPLNIACP</sequence>
<reference evidence="12" key="1">
    <citation type="submission" date="2019-09" db="EMBL/GenBank/DDBJ databases">
        <title>Draft genome information of white flower Hibiscus syriacus.</title>
        <authorList>
            <person name="Kim Y.-M."/>
        </authorList>
    </citation>
    <scope>NUCLEOTIDE SEQUENCE [LARGE SCALE GENOMIC DNA]</scope>
    <source>
        <strain evidence="12">YM2019G1</strain>
    </source>
</reference>
<evidence type="ECO:0000313" key="12">
    <source>
        <dbReference type="EMBL" id="KAE8707370.1"/>
    </source>
</evidence>
<keyword evidence="7" id="KW-0539">Nucleus</keyword>
<evidence type="ECO:0000259" key="11">
    <source>
        <dbReference type="PROSITE" id="PS51032"/>
    </source>
</evidence>
<keyword evidence="13" id="KW-1185">Reference proteome</keyword>
<dbReference type="PROSITE" id="PS51032">
    <property type="entry name" value="AP2_ERF"/>
    <property type="match status" value="1"/>
</dbReference>
<protein>
    <submittedName>
        <fullName evidence="12">Integrase-type DNA-binding superfamily protein</fullName>
    </submittedName>
</protein>
<keyword evidence="4 12" id="KW-0238">DNA-binding</keyword>
<dbReference type="SUPFAM" id="SSF54171">
    <property type="entry name" value="DNA-binding domain"/>
    <property type="match status" value="1"/>
</dbReference>
<dbReference type="InterPro" id="IPR036955">
    <property type="entry name" value="AP2/ERF_dom_sf"/>
</dbReference>
<feature type="compositionally biased region" description="Polar residues" evidence="10">
    <location>
        <begin position="77"/>
        <end position="89"/>
    </location>
</feature>
<dbReference type="GO" id="GO:0003700">
    <property type="term" value="F:DNA-binding transcription factor activity"/>
    <property type="evidence" value="ECO:0007669"/>
    <property type="project" value="InterPro"/>
</dbReference>
<organism evidence="12 13">
    <name type="scientific">Hibiscus syriacus</name>
    <name type="common">Rose of Sharon</name>
    <dbReference type="NCBI Taxonomy" id="106335"/>
    <lineage>
        <taxon>Eukaryota</taxon>
        <taxon>Viridiplantae</taxon>
        <taxon>Streptophyta</taxon>
        <taxon>Embryophyta</taxon>
        <taxon>Tracheophyta</taxon>
        <taxon>Spermatophyta</taxon>
        <taxon>Magnoliopsida</taxon>
        <taxon>eudicotyledons</taxon>
        <taxon>Gunneridae</taxon>
        <taxon>Pentapetalae</taxon>
        <taxon>rosids</taxon>
        <taxon>malvids</taxon>
        <taxon>Malvales</taxon>
        <taxon>Malvaceae</taxon>
        <taxon>Malvoideae</taxon>
        <taxon>Hibiscus</taxon>
    </lineage>
</organism>
<dbReference type="EMBL" id="VEPZ02000964">
    <property type="protein sequence ID" value="KAE8707370.1"/>
    <property type="molecule type" value="Genomic_DNA"/>
</dbReference>
<dbReference type="FunFam" id="3.30.730.10:FF:000005">
    <property type="entry name" value="ethylene-responsive transcription factor RAP2-11"/>
    <property type="match status" value="1"/>
</dbReference>
<dbReference type="Gene3D" id="3.30.730.10">
    <property type="entry name" value="AP2/ERF domain"/>
    <property type="match status" value="1"/>
</dbReference>